<proteinExistence type="predicted"/>
<gene>
    <name evidence="3" type="ORF">HC031_30455</name>
</gene>
<comment type="caution">
    <text evidence="3">The sequence shown here is derived from an EMBL/GenBank/DDBJ whole genome shotgun (WGS) entry which is preliminary data.</text>
</comment>
<keyword evidence="1" id="KW-0723">Serine/threonine-protein kinase</keyword>
<evidence type="ECO:0000256" key="1">
    <source>
        <dbReference type="ARBA" id="ARBA00022527"/>
    </source>
</evidence>
<keyword evidence="3" id="KW-0067">ATP-binding</keyword>
<dbReference type="Proteomes" id="UP000722989">
    <property type="component" value="Unassembled WGS sequence"/>
</dbReference>
<dbReference type="Gene3D" id="3.30.565.10">
    <property type="entry name" value="Histidine kinase-like ATPase, C-terminal domain"/>
    <property type="match status" value="1"/>
</dbReference>
<evidence type="ECO:0000313" key="3">
    <source>
        <dbReference type="EMBL" id="NJC74003.1"/>
    </source>
</evidence>
<evidence type="ECO:0000313" key="4">
    <source>
        <dbReference type="Proteomes" id="UP000722989"/>
    </source>
</evidence>
<dbReference type="Pfam" id="PF13581">
    <property type="entry name" value="HATPase_c_2"/>
    <property type="match status" value="1"/>
</dbReference>
<sequence length="147" mass="15665">MPDDPGASAPPPTLLSALFDADHITAVRHAVSGRAHRAGLAGRRLDDFILAVNEVMTNVARHAGGSGVLTLWRQDRTLRCEVTDSGPGMPPEHLHEQPLPSPFAVNGRGLWLARRLCDRVTIETGPQGTTVGLAIALAPEPHPAEPR</sequence>
<dbReference type="GO" id="GO:0005524">
    <property type="term" value="F:ATP binding"/>
    <property type="evidence" value="ECO:0007669"/>
    <property type="project" value="UniProtKB-KW"/>
</dbReference>
<dbReference type="PANTHER" id="PTHR35526:SF3">
    <property type="entry name" value="ANTI-SIGMA-F FACTOR RSBW"/>
    <property type="match status" value="1"/>
</dbReference>
<keyword evidence="1" id="KW-0418">Kinase</keyword>
<organism evidence="3 4">
    <name type="scientific">Planosporangium thailandense</name>
    <dbReference type="NCBI Taxonomy" id="765197"/>
    <lineage>
        <taxon>Bacteria</taxon>
        <taxon>Bacillati</taxon>
        <taxon>Actinomycetota</taxon>
        <taxon>Actinomycetes</taxon>
        <taxon>Micromonosporales</taxon>
        <taxon>Micromonosporaceae</taxon>
        <taxon>Planosporangium</taxon>
    </lineage>
</organism>
<name>A0ABX0Y9D5_9ACTN</name>
<dbReference type="SUPFAM" id="SSF55874">
    <property type="entry name" value="ATPase domain of HSP90 chaperone/DNA topoisomerase II/histidine kinase"/>
    <property type="match status" value="1"/>
</dbReference>
<dbReference type="RefSeq" id="WP_167928908.1">
    <property type="nucleotide sequence ID" value="NZ_JAATVY010000042.1"/>
</dbReference>
<feature type="domain" description="Histidine kinase/HSP90-like ATPase" evidence="2">
    <location>
        <begin position="20"/>
        <end position="133"/>
    </location>
</feature>
<dbReference type="CDD" id="cd16936">
    <property type="entry name" value="HATPase_RsbW-like"/>
    <property type="match status" value="1"/>
</dbReference>
<keyword evidence="3" id="KW-0547">Nucleotide-binding</keyword>
<protein>
    <submittedName>
        <fullName evidence="3">ATP-binding protein</fullName>
    </submittedName>
</protein>
<dbReference type="EMBL" id="JAATVY010000042">
    <property type="protein sequence ID" value="NJC74003.1"/>
    <property type="molecule type" value="Genomic_DNA"/>
</dbReference>
<keyword evidence="4" id="KW-1185">Reference proteome</keyword>
<evidence type="ECO:0000259" key="2">
    <source>
        <dbReference type="Pfam" id="PF13581"/>
    </source>
</evidence>
<dbReference type="InterPro" id="IPR003594">
    <property type="entry name" value="HATPase_dom"/>
</dbReference>
<keyword evidence="1" id="KW-0808">Transferase</keyword>
<reference evidence="3 4" key="1">
    <citation type="submission" date="2020-03" db="EMBL/GenBank/DDBJ databases">
        <title>WGS of the type strain of Planosporangium spp.</title>
        <authorList>
            <person name="Thawai C."/>
        </authorList>
    </citation>
    <scope>NUCLEOTIDE SEQUENCE [LARGE SCALE GENOMIC DNA]</scope>
    <source>
        <strain evidence="3 4">TBRC 5610</strain>
    </source>
</reference>
<dbReference type="InterPro" id="IPR036890">
    <property type="entry name" value="HATPase_C_sf"/>
</dbReference>
<accession>A0ABX0Y9D5</accession>
<dbReference type="PANTHER" id="PTHR35526">
    <property type="entry name" value="ANTI-SIGMA-F FACTOR RSBW-RELATED"/>
    <property type="match status" value="1"/>
</dbReference>
<dbReference type="InterPro" id="IPR050267">
    <property type="entry name" value="Anti-sigma-factor_SerPK"/>
</dbReference>